<dbReference type="Proteomes" id="UP000199670">
    <property type="component" value="Unassembled WGS sequence"/>
</dbReference>
<reference evidence="2" key="1">
    <citation type="submission" date="2016-08" db="EMBL/GenBank/DDBJ databases">
        <authorList>
            <person name="Varghese N."/>
            <person name="Submissions Spin"/>
        </authorList>
    </citation>
    <scope>NUCLEOTIDE SEQUENCE [LARGE SCALE GENOMIC DNA]</scope>
    <source>
        <strain evidence="2">R-53248</strain>
    </source>
</reference>
<evidence type="ECO:0000313" key="1">
    <source>
        <dbReference type="EMBL" id="SCC29004.1"/>
    </source>
</evidence>
<proteinExistence type="predicted"/>
<dbReference type="AlphaFoldDB" id="A0A1C4DCA1"/>
<accession>A0A1C4DCA1</accession>
<evidence type="ECO:0008006" key="3">
    <source>
        <dbReference type="Google" id="ProtNLM"/>
    </source>
</evidence>
<name>A0A1C4DCA1_9GAMM</name>
<dbReference type="EMBL" id="FMAQ01000015">
    <property type="protein sequence ID" value="SCC29004.1"/>
    <property type="molecule type" value="Genomic_DNA"/>
</dbReference>
<keyword evidence="2" id="KW-1185">Reference proteome</keyword>
<gene>
    <name evidence="1" type="ORF">GA0061081_11541</name>
</gene>
<evidence type="ECO:0000313" key="2">
    <source>
        <dbReference type="Proteomes" id="UP000199670"/>
    </source>
</evidence>
<organism evidence="1 2">
    <name type="scientific">Gilliamella bombicola</name>
    <dbReference type="NCBI Taxonomy" id="1798182"/>
    <lineage>
        <taxon>Bacteria</taxon>
        <taxon>Pseudomonadati</taxon>
        <taxon>Pseudomonadota</taxon>
        <taxon>Gammaproteobacteria</taxon>
        <taxon>Orbales</taxon>
        <taxon>Orbaceae</taxon>
        <taxon>Gilliamella</taxon>
    </lineage>
</organism>
<sequence length="480" mass="51768">MPLLLSYTQSSVALTAHTSRVIEGTPPYFTFDAGQVKVTSTDSLLSIKLNGNRLITPSTNTSSPTNPIILPVASGLDNIRTVVPSSASSVSFSDLVDRYLNWGDADGDGQGRNDVTASGSVSISFTDKDGNTVNRSDRLDICNAPYRVTLSSTGGYLQTRYGVPNRTNFSGSTVTYYVNPYGGPVVCHVRPNLYFGGTGVNISFPWGMMYDDSNQAGPSIIWSPKKGFLTQSISSSSYGQNFPTTGADGLYFDLLIGGVDGDGLSWSSATTASGSIRATVNQRALPNQGANEDRWITDKSKRVVRVTLKGPRASSSQIQSANPSPLTVPSLPQTFELEGRDRNGNVVRYGFVLKQWFVNRGDKGDTSSNQVSWCSRLGYRMPRIKDLTNAKCGVYNSFPCRSGIDGATPYSSGNHYMRNIGAGFFTEWGSMNDYTDAGFVYFSYWTGESVSSYVLSSVSSFNGSVEAYGASNYFAVCTTP</sequence>
<protein>
    <recommendedName>
        <fullName evidence="3">DUF1566 domain-containing protein</fullName>
    </recommendedName>
</protein>